<dbReference type="EMBL" id="MCGO01000008">
    <property type="protein sequence ID" value="ORY50035.1"/>
    <property type="molecule type" value="Genomic_DNA"/>
</dbReference>
<proteinExistence type="predicted"/>
<evidence type="ECO:0000313" key="2">
    <source>
        <dbReference type="Proteomes" id="UP000193642"/>
    </source>
</evidence>
<dbReference type="AlphaFoldDB" id="A0A1Y2CUP5"/>
<gene>
    <name evidence="1" type="ORF">BCR33DRAFT_841315</name>
</gene>
<reference evidence="1 2" key="1">
    <citation type="submission" date="2016-07" db="EMBL/GenBank/DDBJ databases">
        <title>Pervasive Adenine N6-methylation of Active Genes in Fungi.</title>
        <authorList>
            <consortium name="DOE Joint Genome Institute"/>
            <person name="Mondo S.J."/>
            <person name="Dannebaum R.O."/>
            <person name="Kuo R.C."/>
            <person name="Labutti K."/>
            <person name="Haridas S."/>
            <person name="Kuo A."/>
            <person name="Salamov A."/>
            <person name="Ahrendt S.R."/>
            <person name="Lipzen A."/>
            <person name="Sullivan W."/>
            <person name="Andreopoulos W.B."/>
            <person name="Clum A."/>
            <person name="Lindquist E."/>
            <person name="Daum C."/>
            <person name="Ramamoorthy G.K."/>
            <person name="Gryganskyi A."/>
            <person name="Culley D."/>
            <person name="Magnuson J.K."/>
            <person name="James T.Y."/>
            <person name="O'Malley M.A."/>
            <person name="Stajich J.E."/>
            <person name="Spatafora J.W."/>
            <person name="Visel A."/>
            <person name="Grigoriev I.V."/>
        </authorList>
    </citation>
    <scope>NUCLEOTIDE SEQUENCE [LARGE SCALE GENOMIC DNA]</scope>
    <source>
        <strain evidence="1 2">JEL800</strain>
    </source>
</reference>
<sequence length="163" mass="17926">MAATQQGTPINILWPRVDLNDGTINGTQRTWVYCDKNSPLRNTPNANAAFDSDGNLVDLTPVNSSWYSTPEDAPGALHPATAYTLLNSHSFCNSKSGNPDDLNPSDCNCFTKDTDQILDCQSIQSTGALFWVSLDSFYLGYRCFHLCLALSINKPGYFTYPLS</sequence>
<protein>
    <submittedName>
        <fullName evidence="1">Uncharacterized protein</fullName>
    </submittedName>
</protein>
<keyword evidence="2" id="KW-1185">Reference proteome</keyword>
<comment type="caution">
    <text evidence="1">The sequence shown here is derived from an EMBL/GenBank/DDBJ whole genome shotgun (WGS) entry which is preliminary data.</text>
</comment>
<name>A0A1Y2CUP5_9FUNG</name>
<accession>A0A1Y2CUP5</accession>
<dbReference type="Proteomes" id="UP000193642">
    <property type="component" value="Unassembled WGS sequence"/>
</dbReference>
<dbReference type="OrthoDB" id="10391526at2759"/>
<organism evidence="1 2">
    <name type="scientific">Rhizoclosmatium globosum</name>
    <dbReference type="NCBI Taxonomy" id="329046"/>
    <lineage>
        <taxon>Eukaryota</taxon>
        <taxon>Fungi</taxon>
        <taxon>Fungi incertae sedis</taxon>
        <taxon>Chytridiomycota</taxon>
        <taxon>Chytridiomycota incertae sedis</taxon>
        <taxon>Chytridiomycetes</taxon>
        <taxon>Chytridiales</taxon>
        <taxon>Chytriomycetaceae</taxon>
        <taxon>Rhizoclosmatium</taxon>
    </lineage>
</organism>
<evidence type="ECO:0000313" key="1">
    <source>
        <dbReference type="EMBL" id="ORY50035.1"/>
    </source>
</evidence>